<dbReference type="PANTHER" id="PTHR11736:SF14">
    <property type="entry name" value="NSE3 HOMOLOG, SMC5-SMC6 COMPLEX COMPONENT"/>
    <property type="match status" value="1"/>
</dbReference>
<keyword evidence="4" id="KW-1185">Reference proteome</keyword>
<dbReference type="SMART" id="SM01373">
    <property type="entry name" value="MAGE"/>
    <property type="match status" value="1"/>
</dbReference>
<dbReference type="GO" id="GO:0006281">
    <property type="term" value="P:DNA repair"/>
    <property type="evidence" value="ECO:0007669"/>
    <property type="project" value="TreeGrafter"/>
</dbReference>
<dbReference type="Gene3D" id="1.10.10.1210">
    <property type="entry name" value="MAGE homology domain, winged helix WH2 motif"/>
    <property type="match status" value="1"/>
</dbReference>
<dbReference type="InterPro" id="IPR002190">
    <property type="entry name" value="MHD_dom"/>
</dbReference>
<evidence type="ECO:0000313" key="4">
    <source>
        <dbReference type="Proteomes" id="UP001360560"/>
    </source>
</evidence>
<dbReference type="InterPro" id="IPR041898">
    <property type="entry name" value="MAGE_WH1"/>
</dbReference>
<evidence type="ECO:0000259" key="2">
    <source>
        <dbReference type="SMART" id="SM01373"/>
    </source>
</evidence>
<sequence length="310" mass="35805">MARTSGKRAYEDDQGEEYHDYDGEARSEETTPSAPPNVQNMAYKMVRGVFALEFRKNIINKNQLQKVVWENESYREVKFDKVFELCQQSLETIYGFKLVELPQKEIDIGKRKLAGNNNSNANESKKSSGVKAWILVSVLSEDAKKLLGQFWEKASIKYFKQVDSLGSISENKNLPLNESTLCNNALTMIVIACVALSSNNMNKVELLKYLKHHFDISLTSTIPNISHNNEKVNLEDFLKMMEKTEYLSKKVEHNEEHELIEYSLGRRAKVEFPKESLCQFVQKMYNYEQDDEKNEQLRNQVELSVGQAYT</sequence>
<feature type="region of interest" description="Disordered" evidence="1">
    <location>
        <begin position="1"/>
        <end position="38"/>
    </location>
</feature>
<dbReference type="Proteomes" id="UP001360560">
    <property type="component" value="Unassembled WGS sequence"/>
</dbReference>
<comment type="caution">
    <text evidence="3">The sequence shown here is derived from an EMBL/GenBank/DDBJ whole genome shotgun (WGS) entry which is preliminary data.</text>
</comment>
<gene>
    <name evidence="3" type="ORF">DASC09_050180</name>
</gene>
<dbReference type="EMBL" id="BTFZ01000012">
    <property type="protein sequence ID" value="GMM37693.1"/>
    <property type="molecule type" value="Genomic_DNA"/>
</dbReference>
<protein>
    <submittedName>
        <fullName evidence="3">Smc5-Smc6 complex subunit</fullName>
    </submittedName>
</protein>
<evidence type="ECO:0000313" key="3">
    <source>
        <dbReference type="EMBL" id="GMM37693.1"/>
    </source>
</evidence>
<feature type="domain" description="MAGE" evidence="2">
    <location>
        <begin position="45"/>
        <end position="277"/>
    </location>
</feature>
<accession>A0AAV5QU82</accession>
<reference evidence="3 4" key="1">
    <citation type="journal article" date="2023" name="Elife">
        <title>Identification of key yeast species and microbe-microbe interactions impacting larval growth of Drosophila in the wild.</title>
        <authorList>
            <person name="Mure A."/>
            <person name="Sugiura Y."/>
            <person name="Maeda R."/>
            <person name="Honda K."/>
            <person name="Sakurai N."/>
            <person name="Takahashi Y."/>
            <person name="Watada M."/>
            <person name="Katoh T."/>
            <person name="Gotoh A."/>
            <person name="Gotoh Y."/>
            <person name="Taniguchi I."/>
            <person name="Nakamura K."/>
            <person name="Hayashi T."/>
            <person name="Katayama T."/>
            <person name="Uemura T."/>
            <person name="Hattori Y."/>
        </authorList>
    </citation>
    <scope>NUCLEOTIDE SEQUENCE [LARGE SCALE GENOMIC DNA]</scope>
    <source>
        <strain evidence="3 4">SC-9</strain>
    </source>
</reference>
<dbReference type="InterPro" id="IPR037445">
    <property type="entry name" value="MAGE"/>
</dbReference>
<dbReference type="Gene3D" id="1.10.10.1200">
    <property type="entry name" value="MAGE homology domain, winged helix WH1 motif"/>
    <property type="match status" value="1"/>
</dbReference>
<dbReference type="RefSeq" id="XP_064854689.1">
    <property type="nucleotide sequence ID" value="XM_064998617.1"/>
</dbReference>
<dbReference type="Pfam" id="PF01454">
    <property type="entry name" value="MAGE"/>
    <property type="match status" value="1"/>
</dbReference>
<name>A0AAV5QU82_9ASCO</name>
<dbReference type="InterPro" id="IPR041899">
    <property type="entry name" value="MAGE_WH2"/>
</dbReference>
<dbReference type="AlphaFoldDB" id="A0AAV5QU82"/>
<dbReference type="PANTHER" id="PTHR11736">
    <property type="entry name" value="MELANOMA-ASSOCIATED ANTIGEN MAGE ANTIGEN"/>
    <property type="match status" value="1"/>
</dbReference>
<dbReference type="GeneID" id="90075668"/>
<evidence type="ECO:0000256" key="1">
    <source>
        <dbReference type="SAM" id="MobiDB-lite"/>
    </source>
</evidence>
<feature type="compositionally biased region" description="Basic and acidic residues" evidence="1">
    <location>
        <begin position="8"/>
        <end position="29"/>
    </location>
</feature>
<organism evidence="3 4">
    <name type="scientific">Saccharomycopsis crataegensis</name>
    <dbReference type="NCBI Taxonomy" id="43959"/>
    <lineage>
        <taxon>Eukaryota</taxon>
        <taxon>Fungi</taxon>
        <taxon>Dikarya</taxon>
        <taxon>Ascomycota</taxon>
        <taxon>Saccharomycotina</taxon>
        <taxon>Saccharomycetes</taxon>
        <taxon>Saccharomycopsidaceae</taxon>
        <taxon>Saccharomycopsis</taxon>
    </lineage>
</organism>
<dbReference type="GO" id="GO:0005634">
    <property type="term" value="C:nucleus"/>
    <property type="evidence" value="ECO:0007669"/>
    <property type="project" value="TreeGrafter"/>
</dbReference>
<proteinExistence type="predicted"/>